<evidence type="ECO:0000256" key="2">
    <source>
        <dbReference type="SAM" id="MobiDB-lite"/>
    </source>
</evidence>
<accession>A0A6J4S765</accession>
<keyword evidence="1" id="KW-0677">Repeat</keyword>
<dbReference type="EMBL" id="CADCVR010000043">
    <property type="protein sequence ID" value="CAA9491093.1"/>
    <property type="molecule type" value="Genomic_DNA"/>
</dbReference>
<dbReference type="GO" id="GO:0006508">
    <property type="term" value="P:proteolysis"/>
    <property type="evidence" value="ECO:0007669"/>
    <property type="project" value="UniProtKB-KW"/>
</dbReference>
<evidence type="ECO:0000259" key="3">
    <source>
        <dbReference type="PROSITE" id="PS51903"/>
    </source>
</evidence>
<dbReference type="PROSITE" id="PS51903">
    <property type="entry name" value="CLP_R"/>
    <property type="match status" value="1"/>
</dbReference>
<gene>
    <name evidence="4" type="ORF">AVDCRST_MAG53-1461</name>
</gene>
<reference evidence="4" key="1">
    <citation type="submission" date="2020-02" db="EMBL/GenBank/DDBJ databases">
        <authorList>
            <person name="Meier V. D."/>
        </authorList>
    </citation>
    <scope>NUCLEOTIDE SEQUENCE</scope>
    <source>
        <strain evidence="4">AVDCRST_MAG53</strain>
    </source>
</reference>
<dbReference type="GO" id="GO:0008233">
    <property type="term" value="F:peptidase activity"/>
    <property type="evidence" value="ECO:0007669"/>
    <property type="project" value="UniProtKB-KW"/>
</dbReference>
<feature type="region of interest" description="Disordered" evidence="2">
    <location>
        <begin position="141"/>
        <end position="160"/>
    </location>
</feature>
<evidence type="ECO:0000313" key="4">
    <source>
        <dbReference type="EMBL" id="CAA9491093.1"/>
    </source>
</evidence>
<keyword evidence="4" id="KW-0547">Nucleotide-binding</keyword>
<feature type="compositionally biased region" description="Low complexity" evidence="2">
    <location>
        <begin position="178"/>
        <end position="192"/>
    </location>
</feature>
<sequence>MFERFTERARHVVVLAQEEARILKHNYIGTEHILLGLLREEEGLGARVLDALNITVEPVRAQVVRIVGSGEEATSGQIPFTPRTKKVLEMAPREALSLGHNYIGTEHMLLGLARENAGVAARILLDFDADSEKIRNTVIRMLPGSGGRQRSSGRQGIGADSEKIRNEVIRMLSGPGGRQRSSGRQGIGASRQDAVSASEASMPELGGLSDEQITDLITQLTQREQEISYERRILRGKIDLLRYELKILDGKIDLLRYELASRAERRHPPDS</sequence>
<dbReference type="InterPro" id="IPR036628">
    <property type="entry name" value="Clp_N_dom_sf"/>
</dbReference>
<keyword evidence="4" id="KW-0378">Hydrolase</keyword>
<dbReference type="InterPro" id="IPR004176">
    <property type="entry name" value="Clp_R_N"/>
</dbReference>
<dbReference type="PANTHER" id="PTHR47016:SF5">
    <property type="entry name" value="CLP DOMAIN SUPERFAMILY PROTEIN"/>
    <property type="match status" value="1"/>
</dbReference>
<evidence type="ECO:0000256" key="1">
    <source>
        <dbReference type="PROSITE-ProRule" id="PRU01251"/>
    </source>
</evidence>
<proteinExistence type="predicted"/>
<dbReference type="GO" id="GO:0005524">
    <property type="term" value="F:ATP binding"/>
    <property type="evidence" value="ECO:0007669"/>
    <property type="project" value="UniProtKB-KW"/>
</dbReference>
<dbReference type="Pfam" id="PF02861">
    <property type="entry name" value="Clp_N"/>
    <property type="match status" value="1"/>
</dbReference>
<feature type="domain" description="Clp R" evidence="3">
    <location>
        <begin position="2"/>
        <end position="144"/>
    </location>
</feature>
<feature type="region of interest" description="Disordered" evidence="2">
    <location>
        <begin position="171"/>
        <end position="205"/>
    </location>
</feature>
<dbReference type="SUPFAM" id="SSF81923">
    <property type="entry name" value="Double Clp-N motif"/>
    <property type="match status" value="1"/>
</dbReference>
<organism evidence="4">
    <name type="scientific">uncultured Solirubrobacteraceae bacterium</name>
    <dbReference type="NCBI Taxonomy" id="1162706"/>
    <lineage>
        <taxon>Bacteria</taxon>
        <taxon>Bacillati</taxon>
        <taxon>Actinomycetota</taxon>
        <taxon>Thermoleophilia</taxon>
        <taxon>Solirubrobacterales</taxon>
        <taxon>Solirubrobacteraceae</taxon>
        <taxon>environmental samples</taxon>
    </lineage>
</organism>
<dbReference type="Gene3D" id="1.10.1780.10">
    <property type="entry name" value="Clp, N-terminal domain"/>
    <property type="match status" value="1"/>
</dbReference>
<dbReference type="InterPro" id="IPR055209">
    <property type="entry name" value="RsiG-like_dom"/>
</dbReference>
<dbReference type="PANTHER" id="PTHR47016">
    <property type="entry name" value="ATP-DEPENDENT CLP PROTEASE ATP-BINDING SUBUNIT CLPT1, CHLOROPLASTIC"/>
    <property type="match status" value="1"/>
</dbReference>
<dbReference type="AlphaFoldDB" id="A0A6J4S765"/>
<protein>
    <submittedName>
        <fullName evidence="4">ATP-dependent Clp protease, ATP-binding subunit ClpC</fullName>
    </submittedName>
</protein>
<keyword evidence="4" id="KW-0067">ATP-binding</keyword>
<keyword evidence="4" id="KW-0645">Protease</keyword>
<dbReference type="Pfam" id="PF22802">
    <property type="entry name" value="RsiG"/>
    <property type="match status" value="1"/>
</dbReference>
<name>A0A6J4S765_9ACTN</name>
<dbReference type="InterPro" id="IPR044217">
    <property type="entry name" value="CLPT1/2"/>
</dbReference>